<evidence type="ECO:0008006" key="3">
    <source>
        <dbReference type="Google" id="ProtNLM"/>
    </source>
</evidence>
<dbReference type="EnsemblPlants" id="ONIVA01G32880.1">
    <property type="protein sequence ID" value="ONIVA01G32880.1"/>
    <property type="gene ID" value="ONIVA01G32880"/>
</dbReference>
<protein>
    <recommendedName>
        <fullName evidence="3">FBD domain-containing protein</fullName>
    </recommendedName>
</protein>
<reference evidence="1" key="2">
    <citation type="submission" date="2018-04" db="EMBL/GenBank/DDBJ databases">
        <title>OnivRS2 (Oryza nivara Reference Sequence Version 2).</title>
        <authorList>
            <person name="Zhang J."/>
            <person name="Kudrna D."/>
            <person name="Lee S."/>
            <person name="Talag J."/>
            <person name="Rajasekar S."/>
            <person name="Welchert J."/>
            <person name="Hsing Y.-I."/>
            <person name="Wing R.A."/>
        </authorList>
    </citation>
    <scope>NUCLEOTIDE SEQUENCE [LARGE SCALE GENOMIC DNA]</scope>
</reference>
<accession>A0A0E0FS77</accession>
<name>A0A0E0FS77_ORYNI</name>
<proteinExistence type="predicted"/>
<sequence>MEVWRLDWLLQQIRPERNPLERLAFLRSMRYRCRRQPKLSKRLSQTRDCPKNATYLFGLRMLCLDLDYDDEVLATLVSCLLNSSPNLKDLKIHSSLRPYCFISRRLLGDWEKIDADCCVQNHLCSQDIPVILFIDALSESNPCAGLCHFLVMNARILQKVSIEYLRSDVKPEHAAKLEAIRSDLHLWPRASSNAKRWVINMRTCKLQLHVSPGVYFAGM</sequence>
<evidence type="ECO:0000313" key="1">
    <source>
        <dbReference type="EnsemblPlants" id="ONIVA01G32880.1"/>
    </source>
</evidence>
<keyword evidence="2" id="KW-1185">Reference proteome</keyword>
<dbReference type="AlphaFoldDB" id="A0A0E0FS77"/>
<dbReference type="Gramene" id="ONIVA01G32880.1">
    <property type="protein sequence ID" value="ONIVA01G32880.1"/>
    <property type="gene ID" value="ONIVA01G32880"/>
</dbReference>
<reference evidence="1" key="1">
    <citation type="submission" date="2015-04" db="UniProtKB">
        <authorList>
            <consortium name="EnsemblPlants"/>
        </authorList>
    </citation>
    <scope>IDENTIFICATION</scope>
    <source>
        <strain evidence="1">SL10</strain>
    </source>
</reference>
<organism evidence="1">
    <name type="scientific">Oryza nivara</name>
    <name type="common">Indian wild rice</name>
    <name type="synonym">Oryza sativa f. spontanea</name>
    <dbReference type="NCBI Taxonomy" id="4536"/>
    <lineage>
        <taxon>Eukaryota</taxon>
        <taxon>Viridiplantae</taxon>
        <taxon>Streptophyta</taxon>
        <taxon>Embryophyta</taxon>
        <taxon>Tracheophyta</taxon>
        <taxon>Spermatophyta</taxon>
        <taxon>Magnoliopsida</taxon>
        <taxon>Liliopsida</taxon>
        <taxon>Poales</taxon>
        <taxon>Poaceae</taxon>
        <taxon>BOP clade</taxon>
        <taxon>Oryzoideae</taxon>
        <taxon>Oryzeae</taxon>
        <taxon>Oryzinae</taxon>
        <taxon>Oryza</taxon>
    </lineage>
</organism>
<dbReference type="Proteomes" id="UP000006591">
    <property type="component" value="Chromosome 1"/>
</dbReference>
<evidence type="ECO:0000313" key="2">
    <source>
        <dbReference type="Proteomes" id="UP000006591"/>
    </source>
</evidence>